<evidence type="ECO:0000259" key="4">
    <source>
        <dbReference type="Pfam" id="PF08245"/>
    </source>
</evidence>
<evidence type="ECO:0000256" key="2">
    <source>
        <dbReference type="ARBA" id="ARBA00022741"/>
    </source>
</evidence>
<dbReference type="AlphaFoldDB" id="X1D9R8"/>
<keyword evidence="1" id="KW-0436">Ligase</keyword>
<evidence type="ECO:0000256" key="3">
    <source>
        <dbReference type="ARBA" id="ARBA00022840"/>
    </source>
</evidence>
<dbReference type="Gene3D" id="3.40.1190.10">
    <property type="entry name" value="Mur-like, catalytic domain"/>
    <property type="match status" value="1"/>
</dbReference>
<dbReference type="PANTHER" id="PTHR43024">
    <property type="entry name" value="UDP-N-ACETYLMURAMOYL-TRIPEPTIDE--D-ALANYL-D-ALANINE LIGASE"/>
    <property type="match status" value="1"/>
</dbReference>
<name>X1D9R8_9ZZZZ</name>
<sequence>MGMNSRGEIQRLAEIVEPHIGVISNIHHSHVGFLGSLEEIKEAKAELIPLLNRDPTNCLVLNNDSEWTPELASRARCKVITFGIGQGSDVGADGIQNQQEA</sequence>
<dbReference type="EMBL" id="BART01024204">
    <property type="protein sequence ID" value="GAH01829.1"/>
    <property type="molecule type" value="Genomic_DNA"/>
</dbReference>
<reference evidence="5" key="1">
    <citation type="journal article" date="2014" name="Front. Microbiol.">
        <title>High frequency of phylogenetically diverse reductive dehalogenase-homologous genes in deep subseafloor sedimentary metagenomes.</title>
        <authorList>
            <person name="Kawai M."/>
            <person name="Futagami T."/>
            <person name="Toyoda A."/>
            <person name="Takaki Y."/>
            <person name="Nishi S."/>
            <person name="Hori S."/>
            <person name="Arai W."/>
            <person name="Tsubouchi T."/>
            <person name="Morono Y."/>
            <person name="Uchiyama I."/>
            <person name="Ito T."/>
            <person name="Fujiyama A."/>
            <person name="Inagaki F."/>
            <person name="Takami H."/>
        </authorList>
    </citation>
    <scope>NUCLEOTIDE SEQUENCE</scope>
    <source>
        <strain evidence="5">Expedition CK06-06</strain>
    </source>
</reference>
<evidence type="ECO:0000256" key="1">
    <source>
        <dbReference type="ARBA" id="ARBA00022598"/>
    </source>
</evidence>
<comment type="caution">
    <text evidence="5">The sequence shown here is derived from an EMBL/GenBank/DDBJ whole genome shotgun (WGS) entry which is preliminary data.</text>
</comment>
<dbReference type="InterPro" id="IPR013221">
    <property type="entry name" value="Mur_ligase_cen"/>
</dbReference>
<accession>X1D9R8</accession>
<dbReference type="GO" id="GO:0016881">
    <property type="term" value="F:acid-amino acid ligase activity"/>
    <property type="evidence" value="ECO:0007669"/>
    <property type="project" value="InterPro"/>
</dbReference>
<proteinExistence type="predicted"/>
<keyword evidence="2" id="KW-0547">Nucleotide-binding</keyword>
<keyword evidence="3" id="KW-0067">ATP-binding</keyword>
<dbReference type="PANTHER" id="PTHR43024:SF1">
    <property type="entry name" value="UDP-N-ACETYLMURAMOYL-TRIPEPTIDE--D-ALANYL-D-ALANINE LIGASE"/>
    <property type="match status" value="1"/>
</dbReference>
<dbReference type="Pfam" id="PF08245">
    <property type="entry name" value="Mur_ligase_M"/>
    <property type="match status" value="1"/>
</dbReference>
<protein>
    <recommendedName>
        <fullName evidence="4">Mur ligase central domain-containing protein</fullName>
    </recommendedName>
</protein>
<feature type="non-terminal residue" evidence="5">
    <location>
        <position position="101"/>
    </location>
</feature>
<dbReference type="InterPro" id="IPR036565">
    <property type="entry name" value="Mur-like_cat_sf"/>
</dbReference>
<evidence type="ECO:0000313" key="5">
    <source>
        <dbReference type="EMBL" id="GAH01829.1"/>
    </source>
</evidence>
<gene>
    <name evidence="5" type="ORF">S01H4_43804</name>
</gene>
<feature type="domain" description="Mur ligase central" evidence="4">
    <location>
        <begin position="1"/>
        <end position="99"/>
    </location>
</feature>
<dbReference type="GO" id="GO:0005524">
    <property type="term" value="F:ATP binding"/>
    <property type="evidence" value="ECO:0007669"/>
    <property type="project" value="UniProtKB-KW"/>
</dbReference>
<dbReference type="InterPro" id="IPR051046">
    <property type="entry name" value="MurCDEF_CellWall_CoF430Synth"/>
</dbReference>
<organism evidence="5">
    <name type="scientific">marine sediment metagenome</name>
    <dbReference type="NCBI Taxonomy" id="412755"/>
    <lineage>
        <taxon>unclassified sequences</taxon>
        <taxon>metagenomes</taxon>
        <taxon>ecological metagenomes</taxon>
    </lineage>
</organism>
<dbReference type="SUPFAM" id="SSF53623">
    <property type="entry name" value="MurD-like peptide ligases, catalytic domain"/>
    <property type="match status" value="1"/>
</dbReference>